<gene>
    <name evidence="1" type="ORF">O6H91_03G059300</name>
</gene>
<evidence type="ECO:0000313" key="2">
    <source>
        <dbReference type="Proteomes" id="UP001162992"/>
    </source>
</evidence>
<dbReference type="EMBL" id="CM055094">
    <property type="protein sequence ID" value="KAJ7562216.1"/>
    <property type="molecule type" value="Genomic_DNA"/>
</dbReference>
<name>A0ACC2E6T0_DIPCM</name>
<evidence type="ECO:0000313" key="1">
    <source>
        <dbReference type="EMBL" id="KAJ7562216.1"/>
    </source>
</evidence>
<keyword evidence="2" id="KW-1185">Reference proteome</keyword>
<reference evidence="2" key="1">
    <citation type="journal article" date="2024" name="Proc. Natl. Acad. Sci. U.S.A.">
        <title>Extraordinary preservation of gene collinearity over three hundred million years revealed in homosporous lycophytes.</title>
        <authorList>
            <person name="Li C."/>
            <person name="Wickell D."/>
            <person name="Kuo L.Y."/>
            <person name="Chen X."/>
            <person name="Nie B."/>
            <person name="Liao X."/>
            <person name="Peng D."/>
            <person name="Ji J."/>
            <person name="Jenkins J."/>
            <person name="Williams M."/>
            <person name="Shu S."/>
            <person name="Plott C."/>
            <person name="Barry K."/>
            <person name="Rajasekar S."/>
            <person name="Grimwood J."/>
            <person name="Han X."/>
            <person name="Sun S."/>
            <person name="Hou Z."/>
            <person name="He W."/>
            <person name="Dai G."/>
            <person name="Sun C."/>
            <person name="Schmutz J."/>
            <person name="Leebens-Mack J.H."/>
            <person name="Li F.W."/>
            <person name="Wang L."/>
        </authorList>
    </citation>
    <scope>NUCLEOTIDE SEQUENCE [LARGE SCALE GENOMIC DNA]</scope>
    <source>
        <strain evidence="2">cv. PW_Plant_1</strain>
    </source>
</reference>
<sequence>MMQSMFALTKRVLADEGHFVVIHTKDEMFGLREYVKYELLTYINSQVILCSTAAFYDMNEEVHILHMSRFKRDMKVGGHYNIEHFRGLRSKCWTPCRDYVEDNIKSSDWELDSSSKPWRGGAQRGKKSHELH</sequence>
<organism evidence="1 2">
    <name type="scientific">Diphasiastrum complanatum</name>
    <name type="common">Issler's clubmoss</name>
    <name type="synonym">Lycopodium complanatum</name>
    <dbReference type="NCBI Taxonomy" id="34168"/>
    <lineage>
        <taxon>Eukaryota</taxon>
        <taxon>Viridiplantae</taxon>
        <taxon>Streptophyta</taxon>
        <taxon>Embryophyta</taxon>
        <taxon>Tracheophyta</taxon>
        <taxon>Lycopodiopsida</taxon>
        <taxon>Lycopodiales</taxon>
        <taxon>Lycopodiaceae</taxon>
        <taxon>Lycopodioideae</taxon>
        <taxon>Diphasiastrum</taxon>
    </lineage>
</organism>
<proteinExistence type="predicted"/>
<accession>A0ACC2E6T0</accession>
<comment type="caution">
    <text evidence="1">The sequence shown here is derived from an EMBL/GenBank/DDBJ whole genome shotgun (WGS) entry which is preliminary data.</text>
</comment>
<dbReference type="Proteomes" id="UP001162992">
    <property type="component" value="Chromosome 3"/>
</dbReference>
<protein>
    <submittedName>
        <fullName evidence="1">Uncharacterized protein</fullName>
    </submittedName>
</protein>